<accession>A0ACB7J176</accession>
<sequence length="342" mass="35255">MINTTSPATRQQAAQPSAIDPRSASYTESPLDKALAAFNATRLPKPKANSECTGFAKRWADVAPPSYRPSFGYLGEANPDLYGNPVAVESLRFVGAPLPWEVQGGGAEAQMQEITGGGGSKAIKATGAKAKAKAATGTNANSKAKHDKANAKVLVVPKKTPTSVVPKPPVQTGTGGRQTRSMSKTKASGANAGLSISTGPKKNALESDNIDARPAKRARVSVPEAGVAREAPKAESGEQEEAKMEKLVIRLPPLSVVCARSSDTVVNENEAKAAAVVDSALGAANKEGDAPAPLEASTQENAREILSNAQADENSSTNDDKEKDTCIAVVAEGTGSTEDIVA</sequence>
<organism evidence="1 2">
    <name type="scientific">Pleurotus cornucopiae</name>
    <name type="common">Cornucopia mushroom</name>
    <dbReference type="NCBI Taxonomy" id="5321"/>
    <lineage>
        <taxon>Eukaryota</taxon>
        <taxon>Fungi</taxon>
        <taxon>Dikarya</taxon>
        <taxon>Basidiomycota</taxon>
        <taxon>Agaricomycotina</taxon>
        <taxon>Agaricomycetes</taxon>
        <taxon>Agaricomycetidae</taxon>
        <taxon>Agaricales</taxon>
        <taxon>Pleurotineae</taxon>
        <taxon>Pleurotaceae</taxon>
        <taxon>Pleurotus</taxon>
    </lineage>
</organism>
<reference evidence="1 2" key="1">
    <citation type="journal article" date="2021" name="Appl. Environ. Microbiol.">
        <title>Genetic linkage and physical mapping for an oyster mushroom Pleurotus cornucopiae and QTL analysis for the trait cap color.</title>
        <authorList>
            <person name="Zhang Y."/>
            <person name="Gao W."/>
            <person name="Sonnenberg A."/>
            <person name="Chen Q."/>
            <person name="Zhang J."/>
            <person name="Huang C."/>
        </authorList>
    </citation>
    <scope>NUCLEOTIDE SEQUENCE [LARGE SCALE GENOMIC DNA]</scope>
    <source>
        <strain evidence="1">CCMSSC00406</strain>
    </source>
</reference>
<keyword evidence="2" id="KW-1185">Reference proteome</keyword>
<evidence type="ECO:0000313" key="2">
    <source>
        <dbReference type="Proteomes" id="UP000824881"/>
    </source>
</evidence>
<dbReference type="EMBL" id="WQMT02000004">
    <property type="protein sequence ID" value="KAG9223584.1"/>
    <property type="molecule type" value="Genomic_DNA"/>
</dbReference>
<proteinExistence type="predicted"/>
<evidence type="ECO:0000313" key="1">
    <source>
        <dbReference type="EMBL" id="KAG9223584.1"/>
    </source>
</evidence>
<dbReference type="Proteomes" id="UP000824881">
    <property type="component" value="Unassembled WGS sequence"/>
</dbReference>
<comment type="caution">
    <text evidence="1">The sequence shown here is derived from an EMBL/GenBank/DDBJ whole genome shotgun (WGS) entry which is preliminary data.</text>
</comment>
<gene>
    <name evidence="1" type="ORF">CCMSSC00406_0009680</name>
</gene>
<protein>
    <submittedName>
        <fullName evidence="1">Uncharacterized protein</fullName>
    </submittedName>
</protein>
<name>A0ACB7J176_PLECO</name>